<evidence type="ECO:0000313" key="2">
    <source>
        <dbReference type="Proteomes" id="UP000663124"/>
    </source>
</evidence>
<dbReference type="Proteomes" id="UP000663124">
    <property type="component" value="Chromosome 1"/>
</dbReference>
<reference evidence="1" key="1">
    <citation type="submission" date="2019-09" db="EMBL/GenBank/DDBJ databases">
        <title>Comparative Genomics of Leptospira interrogans Reveals Genome Plasticity - A Common Adaptive Strategy for Survival in Various Hosts.</title>
        <authorList>
            <person name="Ramli S.R."/>
            <person name="Bunk B."/>
            <person name="Goris M."/>
            <person name="Bhuju S."/>
            <person name="Jarek M."/>
            <person name="Sproer C."/>
            <person name="Mustakim S."/>
            <person name="Strommenger B."/>
            <person name="Pessler F."/>
        </authorList>
    </citation>
    <scope>NUCLEOTIDE SEQUENCE</scope>
    <source>
        <strain evidence="1">782</strain>
    </source>
</reference>
<protein>
    <submittedName>
        <fullName evidence="1">Uncharacterized protein</fullName>
    </submittedName>
</protein>
<organism evidence="1 2">
    <name type="scientific">Leptospira interrogans serovar Canicola</name>
    <dbReference type="NCBI Taxonomy" id="211880"/>
    <lineage>
        <taxon>Bacteria</taxon>
        <taxon>Pseudomonadati</taxon>
        <taxon>Spirochaetota</taxon>
        <taxon>Spirochaetia</taxon>
        <taxon>Leptospirales</taxon>
        <taxon>Leptospiraceae</taxon>
        <taxon>Leptospira</taxon>
    </lineage>
</organism>
<proteinExistence type="predicted"/>
<sequence>MIESVSHKRQRSVVKTLSYVVITFNCRFGELQSYTQLAPILETNFRSDRFIYIRFLVSF</sequence>
<accession>A0AAP9WAM9</accession>
<dbReference type="EMBL" id="CP043884">
    <property type="protein sequence ID" value="QOI42138.1"/>
    <property type="molecule type" value="Genomic_DNA"/>
</dbReference>
<name>A0AAP9WAM9_LEPIR</name>
<evidence type="ECO:0000313" key="1">
    <source>
        <dbReference type="EMBL" id="QOI42138.1"/>
    </source>
</evidence>
<gene>
    <name evidence="1" type="ORF">Lepto782_07600</name>
</gene>
<dbReference type="AlphaFoldDB" id="A0AAP9WAM9"/>